<protein>
    <recommendedName>
        <fullName evidence="4">LysM domain-containing protein</fullName>
    </recommendedName>
</protein>
<evidence type="ECO:0000313" key="6">
    <source>
        <dbReference type="Proteomes" id="UP001150942"/>
    </source>
</evidence>
<organism evidence="5 6">
    <name type="scientific">Penicillium cf. viridicatum</name>
    <dbReference type="NCBI Taxonomy" id="2972119"/>
    <lineage>
        <taxon>Eukaryota</taxon>
        <taxon>Fungi</taxon>
        <taxon>Dikarya</taxon>
        <taxon>Ascomycota</taxon>
        <taxon>Pezizomycotina</taxon>
        <taxon>Eurotiomycetes</taxon>
        <taxon>Eurotiomycetidae</taxon>
        <taxon>Eurotiales</taxon>
        <taxon>Aspergillaceae</taxon>
        <taxon>Penicillium</taxon>
    </lineage>
</organism>
<accession>A0A9W9SZ86</accession>
<dbReference type="PROSITE" id="PS51782">
    <property type="entry name" value="LYSM"/>
    <property type="match status" value="1"/>
</dbReference>
<dbReference type="EMBL" id="JAPQKQ010000003">
    <property type="protein sequence ID" value="KAJ5203225.1"/>
    <property type="molecule type" value="Genomic_DNA"/>
</dbReference>
<evidence type="ECO:0000256" key="1">
    <source>
        <dbReference type="ARBA" id="ARBA00022669"/>
    </source>
</evidence>
<evidence type="ECO:0000313" key="5">
    <source>
        <dbReference type="EMBL" id="KAJ5203225.1"/>
    </source>
</evidence>
<dbReference type="PANTHER" id="PTHR47700:SF2">
    <property type="entry name" value="CHITINASE"/>
    <property type="match status" value="1"/>
</dbReference>
<gene>
    <name evidence="5" type="ORF">N7449_005304</name>
</gene>
<evidence type="ECO:0000256" key="3">
    <source>
        <dbReference type="SAM" id="SignalP"/>
    </source>
</evidence>
<keyword evidence="6" id="KW-1185">Reference proteome</keyword>
<feature type="chain" id="PRO_5040970355" description="LysM domain-containing protein" evidence="3">
    <location>
        <begin position="26"/>
        <end position="426"/>
    </location>
</feature>
<feature type="signal peptide" evidence="3">
    <location>
        <begin position="1"/>
        <end position="25"/>
    </location>
</feature>
<sequence>MWFSPSSASAGAVATSLLLLSTATALHVDGGSDNLSAYLAAHPVATKAAAAIPASISANANALAPELVNAVLSQCPSGCVEAGMSPRNWALYPRLGRLAMCNQTMLLDFSLFTSLHKVETVRACTANSTELLDAAIARNITNDASCLSSGNVTPVQETLQLAFNQTRTSATVADFDAAVQQLAAALSQRNSSECTDTTAFAYSNSVALGLFAGSGVSYVPAAVLQQFLAKIKTSGFSGSAVVQLCAKDGRSSKYSFGIVASGEHDVYFVQDAIAAWVSGECITTFDDAEDWLDITLSVPSLVGTSKADSVTTTTAGNSTVRATLDKRALCSTIQVVLGDGCESLAAECGISASDFDKYNPGSTFCSTLVPGQHVCCSAGTMPDYRPQPNADGTCASHYVETDENCAALAAANSLTIAEIESFNNDT</sequence>
<dbReference type="Gene3D" id="3.10.350.10">
    <property type="entry name" value="LysM domain"/>
    <property type="match status" value="1"/>
</dbReference>
<evidence type="ECO:0000259" key="4">
    <source>
        <dbReference type="PROSITE" id="PS51782"/>
    </source>
</evidence>
<dbReference type="OrthoDB" id="4352447at2759"/>
<keyword evidence="1" id="KW-0147">Chitin-binding</keyword>
<reference evidence="5" key="2">
    <citation type="journal article" date="2023" name="IMA Fungus">
        <title>Comparative genomic study of the Penicillium genus elucidates a diverse pangenome and 15 lateral gene transfer events.</title>
        <authorList>
            <person name="Petersen C."/>
            <person name="Sorensen T."/>
            <person name="Nielsen M.R."/>
            <person name="Sondergaard T.E."/>
            <person name="Sorensen J.L."/>
            <person name="Fitzpatrick D.A."/>
            <person name="Frisvad J.C."/>
            <person name="Nielsen K.L."/>
        </authorList>
    </citation>
    <scope>NUCLEOTIDE SEQUENCE</scope>
    <source>
        <strain evidence="5">IBT 20477</strain>
    </source>
</reference>
<dbReference type="AlphaFoldDB" id="A0A9W9SZ86"/>
<dbReference type="SUPFAM" id="SSF54106">
    <property type="entry name" value="LysM domain"/>
    <property type="match status" value="1"/>
</dbReference>
<proteinExistence type="predicted"/>
<keyword evidence="2" id="KW-0843">Virulence</keyword>
<name>A0A9W9SZ86_9EURO</name>
<comment type="caution">
    <text evidence="5">The sequence shown here is derived from an EMBL/GenBank/DDBJ whole genome shotgun (WGS) entry which is preliminary data.</text>
</comment>
<keyword evidence="3" id="KW-0732">Signal</keyword>
<evidence type="ECO:0000256" key="2">
    <source>
        <dbReference type="ARBA" id="ARBA00023026"/>
    </source>
</evidence>
<feature type="domain" description="LysM" evidence="4">
    <location>
        <begin position="331"/>
        <end position="376"/>
    </location>
</feature>
<dbReference type="InterPro" id="IPR018392">
    <property type="entry name" value="LysM"/>
</dbReference>
<dbReference type="InterPro" id="IPR036779">
    <property type="entry name" value="LysM_dom_sf"/>
</dbReference>
<dbReference type="Proteomes" id="UP001150942">
    <property type="component" value="Unassembled WGS sequence"/>
</dbReference>
<dbReference type="InterPro" id="IPR053214">
    <property type="entry name" value="LysM12-like"/>
</dbReference>
<dbReference type="PANTHER" id="PTHR47700">
    <property type="entry name" value="V CHITINASE, PUTATIVE (AFU_ORTHOLOGUE AFUA_6G13720)-RELATED"/>
    <property type="match status" value="1"/>
</dbReference>
<reference evidence="5" key="1">
    <citation type="submission" date="2022-11" db="EMBL/GenBank/DDBJ databases">
        <authorList>
            <person name="Petersen C."/>
        </authorList>
    </citation>
    <scope>NUCLEOTIDE SEQUENCE</scope>
    <source>
        <strain evidence="5">IBT 20477</strain>
    </source>
</reference>
<dbReference type="GO" id="GO:0008061">
    <property type="term" value="F:chitin binding"/>
    <property type="evidence" value="ECO:0007669"/>
    <property type="project" value="UniProtKB-KW"/>
</dbReference>